<dbReference type="FunFam" id="1.10.150.20:FF:000007">
    <property type="entry name" value="DNA ligase"/>
    <property type="match status" value="1"/>
</dbReference>
<evidence type="ECO:0000256" key="10">
    <source>
        <dbReference type="ARBA" id="ARBA00023027"/>
    </source>
</evidence>
<evidence type="ECO:0000256" key="8">
    <source>
        <dbReference type="ARBA" id="ARBA00022833"/>
    </source>
</evidence>
<keyword evidence="8 14" id="KW-0862">Zinc</keyword>
<evidence type="ECO:0000256" key="11">
    <source>
        <dbReference type="ARBA" id="ARBA00023204"/>
    </source>
</evidence>
<dbReference type="Pfam" id="PF00533">
    <property type="entry name" value="BRCT"/>
    <property type="match status" value="1"/>
</dbReference>
<dbReference type="InterPro" id="IPR033136">
    <property type="entry name" value="DNA_ligase_CS"/>
</dbReference>
<dbReference type="Pfam" id="PF03119">
    <property type="entry name" value="DNA_ligase_ZBD"/>
    <property type="match status" value="1"/>
</dbReference>
<dbReference type="Gene3D" id="1.10.287.610">
    <property type="entry name" value="Helix hairpin bin"/>
    <property type="match status" value="1"/>
</dbReference>
<dbReference type="InterPro" id="IPR018239">
    <property type="entry name" value="DNA_ligase_AS"/>
</dbReference>
<evidence type="ECO:0000313" key="18">
    <source>
        <dbReference type="Proteomes" id="UP000680020"/>
    </source>
</evidence>
<dbReference type="Gene3D" id="3.40.50.10190">
    <property type="entry name" value="BRCT domain"/>
    <property type="match status" value="1"/>
</dbReference>
<dbReference type="GO" id="GO:0006260">
    <property type="term" value="P:DNA replication"/>
    <property type="evidence" value="ECO:0007669"/>
    <property type="project" value="UniProtKB-KW"/>
</dbReference>
<dbReference type="GO" id="GO:0005829">
    <property type="term" value="C:cytosol"/>
    <property type="evidence" value="ECO:0007669"/>
    <property type="project" value="TreeGrafter"/>
</dbReference>
<dbReference type="Gene3D" id="3.30.470.30">
    <property type="entry name" value="DNA ligase/mRNA capping enzyme"/>
    <property type="match status" value="1"/>
</dbReference>
<dbReference type="SUPFAM" id="SSF47781">
    <property type="entry name" value="RuvA domain 2-like"/>
    <property type="match status" value="1"/>
</dbReference>
<reference evidence="17" key="1">
    <citation type="submission" date="2021-03" db="EMBL/GenBank/DDBJ databases">
        <title>Identification and antibiotic profiling of Wohlfahrtiimonas chitiniclastica, an underestimated human pathogen.</title>
        <authorList>
            <person name="Kopf A."/>
            <person name="Bunk B."/>
            <person name="Coldewey S."/>
            <person name="Gunzer F."/>
            <person name="Riedel T."/>
            <person name="Schroettner P."/>
        </authorList>
    </citation>
    <scope>NUCLEOTIDE SEQUENCE</scope>
    <source>
        <strain evidence="17">DSM 100917</strain>
    </source>
</reference>
<protein>
    <recommendedName>
        <fullName evidence="3 14">DNA ligase</fullName>
        <ecNumber evidence="2 14">6.5.1.2</ecNumber>
    </recommendedName>
    <alternativeName>
        <fullName evidence="14">Polydeoxyribonucleotide synthase [NAD(+)]</fullName>
    </alternativeName>
</protein>
<dbReference type="AlphaFoldDB" id="A0AB35BTW7"/>
<evidence type="ECO:0000256" key="6">
    <source>
        <dbReference type="ARBA" id="ARBA00022723"/>
    </source>
</evidence>
<dbReference type="Pfam" id="PF14520">
    <property type="entry name" value="HHH_5"/>
    <property type="match status" value="1"/>
</dbReference>
<dbReference type="RefSeq" id="WP_213403213.1">
    <property type="nucleotide sequence ID" value="NZ_JAGIBT010000001.1"/>
</dbReference>
<dbReference type="GO" id="GO:0006281">
    <property type="term" value="P:DNA repair"/>
    <property type="evidence" value="ECO:0007669"/>
    <property type="project" value="UniProtKB-KW"/>
</dbReference>
<keyword evidence="14" id="KW-0464">Manganese</keyword>
<dbReference type="FunFam" id="2.40.50.140:FF:000012">
    <property type="entry name" value="DNA ligase"/>
    <property type="match status" value="1"/>
</dbReference>
<evidence type="ECO:0000256" key="5">
    <source>
        <dbReference type="ARBA" id="ARBA00022705"/>
    </source>
</evidence>
<dbReference type="HAMAP" id="MF_01588">
    <property type="entry name" value="DNA_ligase_A"/>
    <property type="match status" value="1"/>
</dbReference>
<dbReference type="CDD" id="cd00114">
    <property type="entry name" value="LIGANc"/>
    <property type="match status" value="1"/>
</dbReference>
<dbReference type="InterPro" id="IPR003583">
    <property type="entry name" value="Hlx-hairpin-Hlx_DNA-bd_motif"/>
</dbReference>
<dbReference type="Pfam" id="PF01653">
    <property type="entry name" value="DNA_ligase_aden"/>
    <property type="match status" value="1"/>
</dbReference>
<feature type="binding site" evidence="14">
    <location>
        <position position="415"/>
    </location>
    <ligand>
        <name>Zn(2+)</name>
        <dbReference type="ChEBI" id="CHEBI:29105"/>
    </ligand>
</feature>
<dbReference type="InterPro" id="IPR036420">
    <property type="entry name" value="BRCT_dom_sf"/>
</dbReference>
<dbReference type="InterPro" id="IPR041663">
    <property type="entry name" value="DisA/LigA_HHH"/>
</dbReference>
<dbReference type="InterPro" id="IPR004150">
    <property type="entry name" value="NAD_DNA_ligase_OB"/>
</dbReference>
<comment type="similarity">
    <text evidence="13 14">Belongs to the NAD-dependent DNA ligase family. LigA subfamily.</text>
</comment>
<dbReference type="SMART" id="SM00292">
    <property type="entry name" value="BRCT"/>
    <property type="match status" value="1"/>
</dbReference>
<dbReference type="SMART" id="SM00278">
    <property type="entry name" value="HhH1"/>
    <property type="match status" value="2"/>
</dbReference>
<keyword evidence="10 14" id="KW-0520">NAD</keyword>
<dbReference type="SUPFAM" id="SSF50249">
    <property type="entry name" value="Nucleic acid-binding proteins"/>
    <property type="match status" value="1"/>
</dbReference>
<gene>
    <name evidence="14 17" type="primary">ligA</name>
    <name evidence="17" type="ORF">J7561_00305</name>
</gene>
<organism evidence="17 18">
    <name type="scientific">Wohlfahrtiimonas chitiniclastica</name>
    <dbReference type="NCBI Taxonomy" id="400946"/>
    <lineage>
        <taxon>Bacteria</taxon>
        <taxon>Pseudomonadati</taxon>
        <taxon>Pseudomonadota</taxon>
        <taxon>Gammaproteobacteria</taxon>
        <taxon>Cardiobacteriales</taxon>
        <taxon>Ignatzschineriaceae</taxon>
        <taxon>Wohlfahrtiimonas</taxon>
    </lineage>
</organism>
<comment type="cofactor">
    <cofactor evidence="14">
        <name>Mg(2+)</name>
        <dbReference type="ChEBI" id="CHEBI:18420"/>
    </cofactor>
    <cofactor evidence="14">
        <name>Mn(2+)</name>
        <dbReference type="ChEBI" id="CHEBI:29035"/>
    </cofactor>
</comment>
<dbReference type="InterPro" id="IPR010994">
    <property type="entry name" value="RuvA_2-like"/>
</dbReference>
<dbReference type="InterPro" id="IPR013839">
    <property type="entry name" value="DNAligase_adenylation"/>
</dbReference>
<evidence type="ECO:0000256" key="13">
    <source>
        <dbReference type="ARBA" id="ARBA00060881"/>
    </source>
</evidence>
<evidence type="ECO:0000256" key="1">
    <source>
        <dbReference type="ARBA" id="ARBA00004067"/>
    </source>
</evidence>
<dbReference type="CDD" id="cd17748">
    <property type="entry name" value="BRCT_DNA_ligase_like"/>
    <property type="match status" value="1"/>
</dbReference>
<comment type="function">
    <text evidence="1 14">DNA ligase that catalyzes the formation of phosphodiester linkages between 5'-phosphoryl and 3'-hydroxyl groups in double-stranded DNA using NAD as a coenzyme and as the energy source for the reaction. It is essential for DNA replication and repair of damaged DNA.</text>
</comment>
<dbReference type="PANTHER" id="PTHR23389">
    <property type="entry name" value="CHROMOSOME TRANSMISSION FIDELITY FACTOR 18"/>
    <property type="match status" value="1"/>
</dbReference>
<evidence type="ECO:0000313" key="17">
    <source>
        <dbReference type="EMBL" id="MBS7823645.1"/>
    </source>
</evidence>
<keyword evidence="7 14" id="KW-0227">DNA damage</keyword>
<proteinExistence type="inferred from homology"/>
<feature type="binding site" evidence="14">
    <location>
        <position position="116"/>
    </location>
    <ligand>
        <name>NAD(+)</name>
        <dbReference type="ChEBI" id="CHEBI:57540"/>
    </ligand>
</feature>
<evidence type="ECO:0000256" key="2">
    <source>
        <dbReference type="ARBA" id="ARBA00012722"/>
    </source>
</evidence>
<dbReference type="InterPro" id="IPR013840">
    <property type="entry name" value="DNAligase_N"/>
</dbReference>
<keyword evidence="5 14" id="KW-0235">DNA replication</keyword>
<feature type="binding site" evidence="14">
    <location>
        <position position="317"/>
    </location>
    <ligand>
        <name>NAD(+)</name>
        <dbReference type="ChEBI" id="CHEBI:57540"/>
    </ligand>
</feature>
<evidence type="ECO:0000256" key="15">
    <source>
        <dbReference type="RuleBase" id="RU000618"/>
    </source>
</evidence>
<keyword evidence="4 14" id="KW-0436">Ligase</keyword>
<dbReference type="PROSITE" id="PS01056">
    <property type="entry name" value="DNA_LIGASE_N2"/>
    <property type="match status" value="1"/>
</dbReference>
<evidence type="ECO:0000256" key="14">
    <source>
        <dbReference type="HAMAP-Rule" id="MF_01588"/>
    </source>
</evidence>
<dbReference type="Gene3D" id="1.10.150.20">
    <property type="entry name" value="5' to 3' exonuclease, C-terminal subdomain"/>
    <property type="match status" value="2"/>
</dbReference>
<evidence type="ECO:0000256" key="12">
    <source>
        <dbReference type="ARBA" id="ARBA00034005"/>
    </source>
</evidence>
<dbReference type="InterPro" id="IPR001679">
    <property type="entry name" value="DNA_ligase"/>
</dbReference>
<dbReference type="NCBIfam" id="TIGR00575">
    <property type="entry name" value="dnlj"/>
    <property type="match status" value="1"/>
</dbReference>
<comment type="catalytic activity">
    <reaction evidence="12 14 15">
        <text>NAD(+) + (deoxyribonucleotide)n-3'-hydroxyl + 5'-phospho-(deoxyribonucleotide)m = (deoxyribonucleotide)n+m + AMP + beta-nicotinamide D-nucleotide.</text>
        <dbReference type="EC" id="6.5.1.2"/>
    </reaction>
</comment>
<evidence type="ECO:0000259" key="16">
    <source>
        <dbReference type="PROSITE" id="PS50172"/>
    </source>
</evidence>
<dbReference type="InterPro" id="IPR004149">
    <property type="entry name" value="Znf_DNAligase_C4"/>
</dbReference>
<feature type="binding site" evidence="14">
    <location>
        <position position="293"/>
    </location>
    <ligand>
        <name>NAD(+)</name>
        <dbReference type="ChEBI" id="CHEBI:57540"/>
    </ligand>
</feature>
<feature type="binding site" evidence="14">
    <location>
        <position position="436"/>
    </location>
    <ligand>
        <name>Zn(2+)</name>
        <dbReference type="ChEBI" id="CHEBI:29105"/>
    </ligand>
</feature>
<keyword evidence="6 14" id="KW-0479">Metal-binding</keyword>
<dbReference type="Proteomes" id="UP000680020">
    <property type="component" value="Unassembled WGS sequence"/>
</dbReference>
<dbReference type="GO" id="GO:0003911">
    <property type="term" value="F:DNA ligase (NAD+) activity"/>
    <property type="evidence" value="ECO:0007669"/>
    <property type="project" value="UniProtKB-UniRule"/>
</dbReference>
<dbReference type="FunFam" id="3.30.470.30:FF:000001">
    <property type="entry name" value="DNA ligase"/>
    <property type="match status" value="1"/>
</dbReference>
<dbReference type="PROSITE" id="PS50172">
    <property type="entry name" value="BRCT"/>
    <property type="match status" value="1"/>
</dbReference>
<dbReference type="Pfam" id="PF12826">
    <property type="entry name" value="HHH_2"/>
    <property type="match status" value="1"/>
</dbReference>
<feature type="binding site" evidence="14">
    <location>
        <position position="412"/>
    </location>
    <ligand>
        <name>Zn(2+)</name>
        <dbReference type="ChEBI" id="CHEBI:29105"/>
    </ligand>
</feature>
<dbReference type="EMBL" id="JAGIBU010000001">
    <property type="protein sequence ID" value="MBS7823645.1"/>
    <property type="molecule type" value="Genomic_DNA"/>
</dbReference>
<sequence length="674" mass="75326">MSESIEARMRALVDEINRQNYNYHVLDQIELTDSEFDALFQELKTLEVQYPQYILPNSPTQKVGGTILKGFTEVIHEMPMLSLDNAFKEEDVVKFDERIREKLTRDEMVRLNYWAEPKLDGLAISILYENGVLVRAATRGDGVRGEDVTENVKTIRCIPLVLKGDFPSRLEVRGEAFMRRSVFDALNAARLKKHEKPFANPRNAAAGSIRQLDSKIAAERQLSFYAYSIGIIENNPKPFSAHSEALAGLASYGLPICPLNECAASVADLLAYQAKILAERDQLPYEIDGVVYKVDQYDLQEKLGFVSRAPRFAIAHKFVAMEARTTVLDVDFQVGRTGVITPVARLEPVNVAGVMVSNATLHNEDEINRLQVMIGDEVMIRRAGDVIPQVIRVALEHRDEEKVRAIIFPKTCPVCDSPVERVEGEAALRCTGGFSCKAQRIERLKHFVSRKAMDIDGLGEKWLEIFVNEGLVEDPADLYTLTKAQLLELPRMGEKSADNVLASIEKSRTPRFASFIYALGIRETGEATARVLASEYSSLAALRAETAENFQKIDDIGPVMANHLVEFFKQPQSCELLERLLTHITIEYPVMAPKDVTDLPLLDQTWVVTGTLHHFTRESIKERLLSLGAKVSGAISKNTTALLAGEKAGSKLAKAQELGVMVMSEDEFLAQYHE</sequence>
<feature type="active site" description="N6-AMP-lysine intermediate" evidence="14">
    <location>
        <position position="118"/>
    </location>
</feature>
<feature type="binding site" evidence="14">
    <location>
        <position position="175"/>
    </location>
    <ligand>
        <name>NAD(+)</name>
        <dbReference type="ChEBI" id="CHEBI:57540"/>
    </ligand>
</feature>
<feature type="binding site" evidence="14">
    <location>
        <position position="139"/>
    </location>
    <ligand>
        <name>NAD(+)</name>
        <dbReference type="ChEBI" id="CHEBI:57540"/>
    </ligand>
</feature>
<dbReference type="SMART" id="SM00532">
    <property type="entry name" value="LIGANc"/>
    <property type="match status" value="1"/>
</dbReference>
<dbReference type="PANTHER" id="PTHR23389:SF9">
    <property type="entry name" value="DNA LIGASE"/>
    <property type="match status" value="1"/>
</dbReference>
<keyword evidence="11 14" id="KW-0234">DNA repair</keyword>
<dbReference type="InterPro" id="IPR001357">
    <property type="entry name" value="BRCT_dom"/>
</dbReference>
<feature type="domain" description="BRCT" evidence="16">
    <location>
        <begin position="596"/>
        <end position="674"/>
    </location>
</feature>
<evidence type="ECO:0000256" key="3">
    <source>
        <dbReference type="ARBA" id="ARBA00013308"/>
    </source>
</evidence>
<accession>A0AB35BTW7</accession>
<name>A0AB35BTW7_9GAMM</name>
<keyword evidence="9 14" id="KW-0460">Magnesium</keyword>
<feature type="binding site" evidence="14">
    <location>
        <begin position="33"/>
        <end position="37"/>
    </location>
    <ligand>
        <name>NAD(+)</name>
        <dbReference type="ChEBI" id="CHEBI:57540"/>
    </ligand>
</feature>
<comment type="caution">
    <text evidence="14">Lacks conserved residue(s) required for the propagation of feature annotation.</text>
</comment>
<dbReference type="Gene3D" id="2.40.50.140">
    <property type="entry name" value="Nucleic acid-binding proteins"/>
    <property type="match status" value="1"/>
</dbReference>
<dbReference type="InterPro" id="IPR012340">
    <property type="entry name" value="NA-bd_OB-fold"/>
</dbReference>
<evidence type="ECO:0000256" key="4">
    <source>
        <dbReference type="ARBA" id="ARBA00022598"/>
    </source>
</evidence>
<dbReference type="GO" id="GO:0046872">
    <property type="term" value="F:metal ion binding"/>
    <property type="evidence" value="ECO:0007669"/>
    <property type="project" value="UniProtKB-KW"/>
</dbReference>
<dbReference type="Gene3D" id="6.20.10.30">
    <property type="match status" value="1"/>
</dbReference>
<dbReference type="PROSITE" id="PS01055">
    <property type="entry name" value="DNA_LIGASE_N1"/>
    <property type="match status" value="1"/>
</dbReference>
<dbReference type="EC" id="6.5.1.2" evidence="2 14"/>
<dbReference type="Pfam" id="PF03120">
    <property type="entry name" value="OB_DNA_ligase"/>
    <property type="match status" value="1"/>
</dbReference>
<dbReference type="NCBIfam" id="NF005932">
    <property type="entry name" value="PRK07956.1"/>
    <property type="match status" value="1"/>
</dbReference>
<dbReference type="PIRSF" id="PIRSF001604">
    <property type="entry name" value="LigA"/>
    <property type="match status" value="1"/>
</dbReference>
<dbReference type="SUPFAM" id="SSF56091">
    <property type="entry name" value="DNA ligase/mRNA capping enzyme, catalytic domain"/>
    <property type="match status" value="1"/>
</dbReference>
<comment type="caution">
    <text evidence="17">The sequence shown here is derived from an EMBL/GenBank/DDBJ whole genome shotgun (WGS) entry which is preliminary data.</text>
</comment>
<dbReference type="GO" id="GO:0003677">
    <property type="term" value="F:DNA binding"/>
    <property type="evidence" value="ECO:0007669"/>
    <property type="project" value="InterPro"/>
</dbReference>
<feature type="binding site" evidence="14">
    <location>
        <begin position="82"/>
        <end position="83"/>
    </location>
    <ligand>
        <name>NAD(+)</name>
        <dbReference type="ChEBI" id="CHEBI:57540"/>
    </ligand>
</feature>
<evidence type="ECO:0000256" key="9">
    <source>
        <dbReference type="ARBA" id="ARBA00022842"/>
    </source>
</evidence>
<dbReference type="SUPFAM" id="SSF52113">
    <property type="entry name" value="BRCT domain"/>
    <property type="match status" value="1"/>
</dbReference>
<evidence type="ECO:0000256" key="7">
    <source>
        <dbReference type="ARBA" id="ARBA00022763"/>
    </source>
</evidence>